<dbReference type="EMBL" id="JAGIOO010000001">
    <property type="protein sequence ID" value="MBP2471278.1"/>
    <property type="molecule type" value="Genomic_DNA"/>
</dbReference>
<comment type="caution">
    <text evidence="1">The sequence shown here is derived from an EMBL/GenBank/DDBJ whole genome shotgun (WGS) entry which is preliminary data.</text>
</comment>
<evidence type="ECO:0000313" key="2">
    <source>
        <dbReference type="Proteomes" id="UP001519363"/>
    </source>
</evidence>
<dbReference type="RefSeq" id="WP_086782627.1">
    <property type="nucleotide sequence ID" value="NZ_JAGIOO010000001.1"/>
</dbReference>
<keyword evidence="2" id="KW-1185">Reference proteome</keyword>
<proteinExistence type="predicted"/>
<protein>
    <submittedName>
        <fullName evidence="1">Uncharacterized protein</fullName>
    </submittedName>
</protein>
<evidence type="ECO:0000313" key="1">
    <source>
        <dbReference type="EMBL" id="MBP2471278.1"/>
    </source>
</evidence>
<gene>
    <name evidence="1" type="ORF">JOF53_000150</name>
</gene>
<organism evidence="1 2">
    <name type="scientific">Crossiella equi</name>
    <dbReference type="NCBI Taxonomy" id="130796"/>
    <lineage>
        <taxon>Bacteria</taxon>
        <taxon>Bacillati</taxon>
        <taxon>Actinomycetota</taxon>
        <taxon>Actinomycetes</taxon>
        <taxon>Pseudonocardiales</taxon>
        <taxon>Pseudonocardiaceae</taxon>
        <taxon>Crossiella</taxon>
    </lineage>
</organism>
<name>A0ABS5A3X1_9PSEU</name>
<dbReference type="Proteomes" id="UP001519363">
    <property type="component" value="Unassembled WGS sequence"/>
</dbReference>
<reference evidence="1 2" key="1">
    <citation type="submission" date="2021-03" db="EMBL/GenBank/DDBJ databases">
        <title>Sequencing the genomes of 1000 actinobacteria strains.</title>
        <authorList>
            <person name="Klenk H.-P."/>
        </authorList>
    </citation>
    <scope>NUCLEOTIDE SEQUENCE [LARGE SCALE GENOMIC DNA]</scope>
    <source>
        <strain evidence="1 2">DSM 44580</strain>
    </source>
</reference>
<sequence>MGESGYKFEYRGRLLDLLRHAPGALLVEAAVREPNPSANRCFVEPALNACGTARTGPAWARLGRGTGRASPASTIRT</sequence>
<accession>A0ABS5A3X1</accession>